<keyword evidence="3" id="KW-1133">Transmembrane helix</keyword>
<evidence type="ECO:0000313" key="5">
    <source>
        <dbReference type="Proteomes" id="UP000009168"/>
    </source>
</evidence>
<keyword evidence="5" id="KW-1185">Reference proteome</keyword>
<sequence length="260" mass="29977">MASFEIIDKHQCRNLIIQFYTLCNVLAFIFFGFLLSLDYQKTFFNASQVDMQRTCGSFQTGETPISVFQSYLNQSSFIADFYEFINFRPFLWAFLLLFLFAFLIKNSTQQEWKNQYKQKQKELDIIKNHYQQQLNNIQEKITSVRQNFNINNSPKNFYTPPNSKHTLQRDSYQNSTGKNSPINTNTPPQIQNQNGSSTPIQGGSGQLNSQTSLNNMQKDINNISRPSLFQRTLKQSASYVGIGNLVNPLDSFSAAVNRFS</sequence>
<dbReference type="EMBL" id="GG662699">
    <property type="protein sequence ID" value="EAR96002.1"/>
    <property type="molecule type" value="Genomic_DNA"/>
</dbReference>
<dbReference type="HOGENOM" id="CLU_1071487_0_0_1"/>
<protein>
    <submittedName>
        <fullName evidence="4">Transmembrane protein, putative</fullName>
    </submittedName>
</protein>
<evidence type="ECO:0000256" key="2">
    <source>
        <dbReference type="SAM" id="MobiDB-lite"/>
    </source>
</evidence>
<accession>I7MEB3</accession>
<dbReference type="KEGG" id="tet:TTHERM_00125680"/>
<feature type="coiled-coil region" evidence="1">
    <location>
        <begin position="109"/>
        <end position="147"/>
    </location>
</feature>
<gene>
    <name evidence="4" type="ORF">TTHERM_00125680</name>
</gene>
<feature type="region of interest" description="Disordered" evidence="2">
    <location>
        <begin position="152"/>
        <end position="212"/>
    </location>
</feature>
<dbReference type="GeneID" id="7838266"/>
<name>I7MEB3_TETTS</name>
<evidence type="ECO:0000313" key="4">
    <source>
        <dbReference type="EMBL" id="EAR96002.1"/>
    </source>
</evidence>
<evidence type="ECO:0000256" key="1">
    <source>
        <dbReference type="SAM" id="Coils"/>
    </source>
</evidence>
<feature type="compositionally biased region" description="Polar residues" evidence="2">
    <location>
        <begin position="195"/>
        <end position="212"/>
    </location>
</feature>
<keyword evidence="1" id="KW-0175">Coiled coil</keyword>
<proteinExistence type="predicted"/>
<evidence type="ECO:0000256" key="3">
    <source>
        <dbReference type="SAM" id="Phobius"/>
    </source>
</evidence>
<feature type="compositionally biased region" description="Polar residues" evidence="2">
    <location>
        <begin position="152"/>
        <end position="180"/>
    </location>
</feature>
<feature type="compositionally biased region" description="Low complexity" evidence="2">
    <location>
        <begin position="181"/>
        <end position="194"/>
    </location>
</feature>
<reference evidence="5" key="1">
    <citation type="journal article" date="2006" name="PLoS Biol.">
        <title>Macronuclear genome sequence of the ciliate Tetrahymena thermophila, a model eukaryote.</title>
        <authorList>
            <person name="Eisen J.A."/>
            <person name="Coyne R.S."/>
            <person name="Wu M."/>
            <person name="Wu D."/>
            <person name="Thiagarajan M."/>
            <person name="Wortman J.R."/>
            <person name="Badger J.H."/>
            <person name="Ren Q."/>
            <person name="Amedeo P."/>
            <person name="Jones K.M."/>
            <person name="Tallon L.J."/>
            <person name="Delcher A.L."/>
            <person name="Salzberg S.L."/>
            <person name="Silva J.C."/>
            <person name="Haas B.J."/>
            <person name="Majoros W.H."/>
            <person name="Farzad M."/>
            <person name="Carlton J.M."/>
            <person name="Smith R.K. Jr."/>
            <person name="Garg J."/>
            <person name="Pearlman R.E."/>
            <person name="Karrer K.M."/>
            <person name="Sun L."/>
            <person name="Manning G."/>
            <person name="Elde N.C."/>
            <person name="Turkewitz A.P."/>
            <person name="Asai D.J."/>
            <person name="Wilkes D.E."/>
            <person name="Wang Y."/>
            <person name="Cai H."/>
            <person name="Collins K."/>
            <person name="Stewart B.A."/>
            <person name="Lee S.R."/>
            <person name="Wilamowska K."/>
            <person name="Weinberg Z."/>
            <person name="Ruzzo W.L."/>
            <person name="Wloga D."/>
            <person name="Gaertig J."/>
            <person name="Frankel J."/>
            <person name="Tsao C.-C."/>
            <person name="Gorovsky M.A."/>
            <person name="Keeling P.J."/>
            <person name="Waller R.F."/>
            <person name="Patron N.J."/>
            <person name="Cherry J.M."/>
            <person name="Stover N.A."/>
            <person name="Krieger C.J."/>
            <person name="del Toro C."/>
            <person name="Ryder H.F."/>
            <person name="Williamson S.C."/>
            <person name="Barbeau R.A."/>
            <person name="Hamilton E.P."/>
            <person name="Orias E."/>
        </authorList>
    </citation>
    <scope>NUCLEOTIDE SEQUENCE [LARGE SCALE GENOMIC DNA]</scope>
    <source>
        <strain evidence="5">SB210</strain>
    </source>
</reference>
<dbReference type="RefSeq" id="XP_001016247.1">
    <property type="nucleotide sequence ID" value="XM_001016247.1"/>
</dbReference>
<dbReference type="Proteomes" id="UP000009168">
    <property type="component" value="Unassembled WGS sequence"/>
</dbReference>
<dbReference type="InParanoid" id="I7MEB3"/>
<keyword evidence="3" id="KW-0472">Membrane</keyword>
<organism evidence="4 5">
    <name type="scientific">Tetrahymena thermophila (strain SB210)</name>
    <dbReference type="NCBI Taxonomy" id="312017"/>
    <lineage>
        <taxon>Eukaryota</taxon>
        <taxon>Sar</taxon>
        <taxon>Alveolata</taxon>
        <taxon>Ciliophora</taxon>
        <taxon>Intramacronucleata</taxon>
        <taxon>Oligohymenophorea</taxon>
        <taxon>Hymenostomatida</taxon>
        <taxon>Tetrahymenina</taxon>
        <taxon>Tetrahymenidae</taxon>
        <taxon>Tetrahymena</taxon>
    </lineage>
</organism>
<keyword evidence="3 4" id="KW-0812">Transmembrane</keyword>
<dbReference type="AlphaFoldDB" id="I7MEB3"/>
<feature type="transmembrane region" description="Helical" evidence="3">
    <location>
        <begin position="85"/>
        <end position="104"/>
    </location>
</feature>
<feature type="transmembrane region" description="Helical" evidence="3">
    <location>
        <begin position="12"/>
        <end position="35"/>
    </location>
</feature>